<feature type="domain" description="IFT122 second beta-propeller" evidence="4">
    <location>
        <begin position="75"/>
        <end position="290"/>
    </location>
</feature>
<evidence type="ECO:0000259" key="5">
    <source>
        <dbReference type="Pfam" id="PF25144"/>
    </source>
</evidence>
<name>A0ABD2QJV5_9PLAT</name>
<keyword evidence="3" id="KW-0175">Coiled coil</keyword>
<protein>
    <recommendedName>
        <fullName evidence="9">Intraflagellar transport protein 122 homolog</fullName>
    </recommendedName>
</protein>
<evidence type="ECO:0000256" key="3">
    <source>
        <dbReference type="SAM" id="Coils"/>
    </source>
</evidence>
<feature type="domain" description="Intraflagellar transport protein 122 homolog TPR" evidence="6">
    <location>
        <begin position="320"/>
        <end position="689"/>
    </location>
</feature>
<evidence type="ECO:0008006" key="9">
    <source>
        <dbReference type="Google" id="ProtNLM"/>
    </source>
</evidence>
<organism evidence="7 8">
    <name type="scientific">Cichlidogyrus casuarinus</name>
    <dbReference type="NCBI Taxonomy" id="1844966"/>
    <lineage>
        <taxon>Eukaryota</taxon>
        <taxon>Metazoa</taxon>
        <taxon>Spiralia</taxon>
        <taxon>Lophotrochozoa</taxon>
        <taxon>Platyhelminthes</taxon>
        <taxon>Monogenea</taxon>
        <taxon>Monopisthocotylea</taxon>
        <taxon>Dactylogyridea</taxon>
        <taxon>Ancyrocephalidae</taxon>
        <taxon>Cichlidogyrus</taxon>
    </lineage>
</organism>
<evidence type="ECO:0000259" key="4">
    <source>
        <dbReference type="Pfam" id="PF23377"/>
    </source>
</evidence>
<keyword evidence="2" id="KW-0677">Repeat</keyword>
<gene>
    <name evidence="7" type="ORF">Ciccas_001550</name>
</gene>
<dbReference type="InterPro" id="IPR056838">
    <property type="entry name" value="Zn_ribbon_IFT122"/>
</dbReference>
<dbReference type="InterPro" id="IPR056152">
    <property type="entry name" value="Beta-prop_IFT122_2nd"/>
</dbReference>
<dbReference type="InterPro" id="IPR057411">
    <property type="entry name" value="TPR_IFT122"/>
</dbReference>
<dbReference type="Pfam" id="PF25295">
    <property type="entry name" value="TPR_IFT122"/>
    <property type="match status" value="1"/>
</dbReference>
<feature type="coiled-coil region" evidence="3">
    <location>
        <begin position="628"/>
        <end position="658"/>
    </location>
</feature>
<dbReference type="EMBL" id="JBJKFK010000103">
    <property type="protein sequence ID" value="KAL3319779.1"/>
    <property type="molecule type" value="Genomic_DNA"/>
</dbReference>
<evidence type="ECO:0000313" key="7">
    <source>
        <dbReference type="EMBL" id="KAL3319779.1"/>
    </source>
</evidence>
<dbReference type="Proteomes" id="UP001626550">
    <property type="component" value="Unassembled WGS sequence"/>
</dbReference>
<evidence type="ECO:0000256" key="1">
    <source>
        <dbReference type="ARBA" id="ARBA00022574"/>
    </source>
</evidence>
<dbReference type="InterPro" id="IPR039857">
    <property type="entry name" value="Ift122/121"/>
</dbReference>
<sequence>MLWLGKSLKCFAISGSDNKITVFNSKGQKLNHIVEESCWIWTIKSNKSQDVLLLGTHKGVIDCKDLFFRRQICTYATRYAYTESLGDVMIQNLTESSSNKNLARIKCKDYVKNIAIYLTEVAILLPSKTHVYVAKSMQDVNYKCMAKVNSDFPVDWMLVTSGHLWYAHERELRTVDFKGFVASVWNFECAIKVVSNCGGPPKNESIILGLENGAISQVFLSNEFPVELCKLNSAAQFLQLNADRDKLVAIEQNQLLTIHCLSTGQVLFQEPKNPSQLVGFNKATLFCLSDESSGLEKITVPMTNALYSYLNSSDASEQEVDFEKALAVANLGITDSDWRNFGERAVMKAKFRVAQSAFAHLRDHAMLQMLQELSEQGNQCESLKIQAIMAAYRGQFAEASDIFCRIDCYQDAFEMYTCLRNFAQAQLVMSEGISSGKQGKGIHSESEIQKELLAKHAEWARTTKDHRQAFNMFMNAGKYNDAIFIAMENNWPDLLMEVSKRVDLSNREELANCADCLAEIEQFAMAAECYERLGDVENQANMLIEGENWQDALALAEQNPACRQTIYASYGRYLAERDDFVQAQEIYVKAGMDEECMNVLQILTECALFEDRYAEASFYFWKLGQLYLDRAEKQKDKNKKLLRKLVQLQENCETLANLTYAYGPLYLVLNDPFVTLSTESYFNMARFCTVEFNNIENSELPAPDLDYSQIMMLLSVYAERMGLGELSRQAALTLLQQNIPNEMAQTLEESVMRLQSQRWPKGDSGEMFLHCYRCSASNQVLKVTRNCCNSCQEPFIYSFISFEQLPLVRFELKPGYDMSFEEIVLLVNASSSMKPTSSENHDVSDEMIQEEGIETLKISQLDLLGEDEERDMNSEMDPFGKVLALHAEALTKSEGNHPYQPIRVEPTVIESMSPNEVIILKGDIFHEPKFYKNMLPELNISSCESCSRLFLTEDLEVHCLSAKDNCPFCQTSIHI</sequence>
<dbReference type="AlphaFoldDB" id="A0ABD2QJV5"/>
<dbReference type="Gene3D" id="1.25.40.470">
    <property type="match status" value="2"/>
</dbReference>
<accession>A0ABD2QJV5</accession>
<dbReference type="PANTHER" id="PTHR12764:SF4">
    <property type="entry name" value="INTRAFLAGELLAR TRANSPORT PROTEIN 122 HOMOLOG"/>
    <property type="match status" value="1"/>
</dbReference>
<proteinExistence type="predicted"/>
<dbReference type="Pfam" id="PF23377">
    <property type="entry name" value="Beta-prop_IFT122_2nd"/>
    <property type="match status" value="1"/>
</dbReference>
<dbReference type="Pfam" id="PF25144">
    <property type="entry name" value="Zn_ribbon_IFT122"/>
    <property type="match status" value="1"/>
</dbReference>
<evidence type="ECO:0000259" key="6">
    <source>
        <dbReference type="Pfam" id="PF25295"/>
    </source>
</evidence>
<comment type="caution">
    <text evidence="7">The sequence shown here is derived from an EMBL/GenBank/DDBJ whole genome shotgun (WGS) entry which is preliminary data.</text>
</comment>
<evidence type="ECO:0000313" key="8">
    <source>
        <dbReference type="Proteomes" id="UP001626550"/>
    </source>
</evidence>
<keyword evidence="8" id="KW-1185">Reference proteome</keyword>
<keyword evidence="1" id="KW-0853">WD repeat</keyword>
<evidence type="ECO:0000256" key="2">
    <source>
        <dbReference type="ARBA" id="ARBA00022737"/>
    </source>
</evidence>
<dbReference type="PANTHER" id="PTHR12764">
    <property type="entry name" value="WD REPEAT DOMAIN-RELATED"/>
    <property type="match status" value="1"/>
</dbReference>
<feature type="domain" description="IFT122 zinc ribbon" evidence="5">
    <location>
        <begin position="766"/>
        <end position="808"/>
    </location>
</feature>
<reference evidence="7 8" key="1">
    <citation type="submission" date="2024-11" db="EMBL/GenBank/DDBJ databases">
        <title>Adaptive evolution of stress response genes in parasites aligns with host niche diversity.</title>
        <authorList>
            <person name="Hahn C."/>
            <person name="Resl P."/>
        </authorList>
    </citation>
    <scope>NUCLEOTIDE SEQUENCE [LARGE SCALE GENOMIC DNA]</scope>
    <source>
        <strain evidence="7">EGGRZ-B1_66</strain>
        <tissue evidence="7">Body</tissue>
    </source>
</reference>